<organism evidence="1 2">
    <name type="scientific">Streptococcus intermedius</name>
    <dbReference type="NCBI Taxonomy" id="1338"/>
    <lineage>
        <taxon>Bacteria</taxon>
        <taxon>Bacillati</taxon>
        <taxon>Bacillota</taxon>
        <taxon>Bacilli</taxon>
        <taxon>Lactobacillales</taxon>
        <taxon>Streptococcaceae</taxon>
        <taxon>Streptococcus</taxon>
        <taxon>Streptococcus anginosus group</taxon>
    </lineage>
</organism>
<reference evidence="1 2" key="1">
    <citation type="journal article" date="2017" name="Infect. Immun.">
        <title>Characterization of the Pathogenicity of Streptococcus intermedius TYG1620 Isolated from a Human Brain Abscess Based on the Complete Genome Sequence with Transcriptome Analysis and Transposon Mutagenesis in a Murine Subcutaneous Abscess Model.</title>
        <authorList>
            <person name="Hasegawa N."/>
            <person name="Sekizuka T."/>
            <person name="Sugi Y."/>
            <person name="Kawakami N."/>
            <person name="Ogasawara Y."/>
            <person name="Kato K."/>
            <person name="Yamashita A."/>
            <person name="Takeuchi F."/>
            <person name="Kuroda M."/>
        </authorList>
    </citation>
    <scope>NUCLEOTIDE SEQUENCE [LARGE SCALE GENOMIC DNA]</scope>
    <source>
        <strain evidence="1 2">TYG1620</strain>
    </source>
</reference>
<dbReference type="AlphaFoldDB" id="A0AAD1C8R0"/>
<evidence type="ECO:0000313" key="2">
    <source>
        <dbReference type="Proteomes" id="UP000217792"/>
    </source>
</evidence>
<evidence type="ECO:0000313" key="1">
    <source>
        <dbReference type="EMBL" id="BAW17396.1"/>
    </source>
</evidence>
<name>A0AAD1C8R0_STRIT</name>
<dbReference type="EMBL" id="AP014880">
    <property type="protein sequence ID" value="BAW17396.1"/>
    <property type="molecule type" value="Genomic_DNA"/>
</dbReference>
<proteinExistence type="predicted"/>
<gene>
    <name evidence="1" type="ORF">SITYG_14170</name>
</gene>
<sequence>MNEHYLPIKESVGYKNVKSALMNIFSVNLDTITIDEKLFESFSFLFHYNGFKMTMVISDTEKNVQFQAGEGGFFDVWFTNPNDTFFGITFLYELILDEEVRERVRRIFGKDEKSVEYAMQVLKDFLDSDEAKVLLKNE</sequence>
<protein>
    <submittedName>
        <fullName evidence="1">Uncharacterized protein</fullName>
    </submittedName>
</protein>
<accession>A0AAD1C8R0</accession>
<dbReference type="Proteomes" id="UP000217792">
    <property type="component" value="Chromosome"/>
</dbReference>
<dbReference type="RefSeq" id="WP_096363035.1">
    <property type="nucleotide sequence ID" value="NZ_AP014880.1"/>
</dbReference>